<proteinExistence type="predicted"/>
<dbReference type="RefSeq" id="WP_109455290.1">
    <property type="nucleotide sequence ID" value="NZ_QDKQ01000077.1"/>
</dbReference>
<dbReference type="Pfam" id="PF20084">
    <property type="entry name" value="TrbK"/>
    <property type="match status" value="1"/>
</dbReference>
<dbReference type="OrthoDB" id="9815800at2"/>
<evidence type="ECO:0000313" key="1">
    <source>
        <dbReference type="EMBL" id="PVM82102.1"/>
    </source>
</evidence>
<sequence>MRWAIGLSAAAWILIGALVVAVRGRHEAAPPARMEVAGYRGDPELGRCRDLGEAAKDDPACRQAWARARAHFFGEARP</sequence>
<dbReference type="AlphaFoldDB" id="A0A2T9JEH1"/>
<dbReference type="InterPro" id="IPR027587">
    <property type="entry name" value="TrbK"/>
</dbReference>
<reference evidence="1 2" key="1">
    <citation type="submission" date="2018-04" db="EMBL/GenBank/DDBJ databases">
        <title>The genome sequence of Caulobacter sp. 744.</title>
        <authorList>
            <person name="Gao J."/>
            <person name="Sun J."/>
        </authorList>
    </citation>
    <scope>NUCLEOTIDE SEQUENCE [LARGE SCALE GENOMIC DNA]</scope>
    <source>
        <strain evidence="1 2">774</strain>
    </source>
</reference>
<comment type="caution">
    <text evidence="1">The sequence shown here is derived from an EMBL/GenBank/DDBJ whole genome shotgun (WGS) entry which is preliminary data.</text>
</comment>
<dbReference type="Proteomes" id="UP000245073">
    <property type="component" value="Unassembled WGS sequence"/>
</dbReference>
<organism evidence="1 2">
    <name type="scientific">Caulobacter endophyticus</name>
    <dbReference type="NCBI Taxonomy" id="2172652"/>
    <lineage>
        <taxon>Bacteria</taxon>
        <taxon>Pseudomonadati</taxon>
        <taxon>Pseudomonadota</taxon>
        <taxon>Alphaproteobacteria</taxon>
        <taxon>Caulobacterales</taxon>
        <taxon>Caulobacteraceae</taxon>
        <taxon>Caulobacter</taxon>
    </lineage>
</organism>
<gene>
    <name evidence="1" type="ORF">DDF67_24135</name>
</gene>
<evidence type="ECO:0000313" key="2">
    <source>
        <dbReference type="Proteomes" id="UP000245073"/>
    </source>
</evidence>
<dbReference type="NCBIfam" id="TIGR04360">
    <property type="entry name" value="other_trbK"/>
    <property type="match status" value="1"/>
</dbReference>
<evidence type="ECO:0008006" key="3">
    <source>
        <dbReference type="Google" id="ProtNLM"/>
    </source>
</evidence>
<protein>
    <recommendedName>
        <fullName evidence="3">Conjugative transfer region protein TrbK</fullName>
    </recommendedName>
</protein>
<dbReference type="EMBL" id="QDKQ01000077">
    <property type="protein sequence ID" value="PVM82102.1"/>
    <property type="molecule type" value="Genomic_DNA"/>
</dbReference>
<name>A0A2T9JEH1_9CAUL</name>
<keyword evidence="2" id="KW-1185">Reference proteome</keyword>
<accession>A0A2T9JEH1</accession>